<feature type="region of interest" description="Disordered" evidence="1">
    <location>
        <begin position="17"/>
        <end position="56"/>
    </location>
</feature>
<name>A0A0N4TU47_BRUPA</name>
<reference evidence="2 3" key="2">
    <citation type="submission" date="2018-11" db="EMBL/GenBank/DDBJ databases">
        <authorList>
            <consortium name="Pathogen Informatics"/>
        </authorList>
    </citation>
    <scope>NUCLEOTIDE SEQUENCE [LARGE SCALE GENOMIC DNA]</scope>
</reference>
<keyword evidence="3" id="KW-1185">Reference proteome</keyword>
<dbReference type="AlphaFoldDB" id="A0A0N4TU47"/>
<dbReference type="EMBL" id="UZAD01013279">
    <property type="protein sequence ID" value="VDN93445.1"/>
    <property type="molecule type" value="Genomic_DNA"/>
</dbReference>
<sequence length="87" mass="9916">MFFNKCSFDNVFHETPKQNQSHSVELADNDTLLSSPSNGIYLSPDNDSRRDSVRSMSVVDDNGVRIKRNIRRNGTLPNLSKGVLWEF</sequence>
<reference evidence="4" key="1">
    <citation type="submission" date="2017-02" db="UniProtKB">
        <authorList>
            <consortium name="WormBaseParasite"/>
        </authorList>
    </citation>
    <scope>IDENTIFICATION</scope>
</reference>
<accession>A0A0N4TU47</accession>
<feature type="compositionally biased region" description="Polar residues" evidence="1">
    <location>
        <begin position="31"/>
        <end position="40"/>
    </location>
</feature>
<gene>
    <name evidence="2" type="ORF">BPAG_LOCUS12259</name>
</gene>
<evidence type="ECO:0000256" key="1">
    <source>
        <dbReference type="SAM" id="MobiDB-lite"/>
    </source>
</evidence>
<organism evidence="4">
    <name type="scientific">Brugia pahangi</name>
    <name type="common">Filarial nematode worm</name>
    <dbReference type="NCBI Taxonomy" id="6280"/>
    <lineage>
        <taxon>Eukaryota</taxon>
        <taxon>Metazoa</taxon>
        <taxon>Ecdysozoa</taxon>
        <taxon>Nematoda</taxon>
        <taxon>Chromadorea</taxon>
        <taxon>Rhabditida</taxon>
        <taxon>Spirurina</taxon>
        <taxon>Spiruromorpha</taxon>
        <taxon>Filarioidea</taxon>
        <taxon>Onchocercidae</taxon>
        <taxon>Brugia</taxon>
    </lineage>
</organism>
<dbReference type="WBParaSite" id="BPAG_0001229701-mRNA-1">
    <property type="protein sequence ID" value="BPAG_0001229701-mRNA-1"/>
    <property type="gene ID" value="BPAG_0001229701"/>
</dbReference>
<proteinExistence type="predicted"/>
<dbReference type="Proteomes" id="UP000278627">
    <property type="component" value="Unassembled WGS sequence"/>
</dbReference>
<evidence type="ECO:0000313" key="4">
    <source>
        <dbReference type="WBParaSite" id="BPAG_0001229701-mRNA-1"/>
    </source>
</evidence>
<evidence type="ECO:0000313" key="2">
    <source>
        <dbReference type="EMBL" id="VDN93445.1"/>
    </source>
</evidence>
<protein>
    <submittedName>
        <fullName evidence="2 4">Uncharacterized protein</fullName>
    </submittedName>
</protein>
<evidence type="ECO:0000313" key="3">
    <source>
        <dbReference type="Proteomes" id="UP000278627"/>
    </source>
</evidence>